<keyword evidence="15" id="KW-1185">Reference proteome</keyword>
<dbReference type="AlphaFoldDB" id="A0A432W862"/>
<dbReference type="RefSeq" id="WP_126802961.1">
    <property type="nucleotide sequence ID" value="NZ_PIPL01000001.1"/>
</dbReference>
<evidence type="ECO:0000256" key="5">
    <source>
        <dbReference type="ARBA" id="ARBA00022679"/>
    </source>
</evidence>
<keyword evidence="9" id="KW-0289">Folate biosynthesis</keyword>
<comment type="function">
    <text evidence="10">Catalyzes the transfer of pyrophosphate from adenosine triphosphate (ATP) to 6-hydroxymethyl-7,8-dihydropterin, an enzymatic step in folate biosynthesis pathway.</text>
</comment>
<dbReference type="SUPFAM" id="SSF55083">
    <property type="entry name" value="6-hydroxymethyl-7,8-dihydropterin pyrophosphokinase, HPPK"/>
    <property type="match status" value="1"/>
</dbReference>
<accession>A0A432W862</accession>
<evidence type="ECO:0000313" key="14">
    <source>
        <dbReference type="EMBL" id="RUO26146.1"/>
    </source>
</evidence>
<dbReference type="GO" id="GO:0016301">
    <property type="term" value="F:kinase activity"/>
    <property type="evidence" value="ECO:0007669"/>
    <property type="project" value="UniProtKB-KW"/>
</dbReference>
<organism evidence="14 15">
    <name type="scientific">Aliidiomarina minuta</name>
    <dbReference type="NCBI Taxonomy" id="880057"/>
    <lineage>
        <taxon>Bacteria</taxon>
        <taxon>Pseudomonadati</taxon>
        <taxon>Pseudomonadota</taxon>
        <taxon>Gammaproteobacteria</taxon>
        <taxon>Alteromonadales</taxon>
        <taxon>Idiomarinaceae</taxon>
        <taxon>Aliidiomarina</taxon>
    </lineage>
</organism>
<evidence type="ECO:0000256" key="4">
    <source>
        <dbReference type="ARBA" id="ARBA00016218"/>
    </source>
</evidence>
<dbReference type="PANTHER" id="PTHR43071">
    <property type="entry name" value="2-AMINO-4-HYDROXY-6-HYDROXYMETHYLDIHYDROPTERIDINE PYROPHOSPHOKINASE"/>
    <property type="match status" value="1"/>
</dbReference>
<dbReference type="GO" id="GO:0046654">
    <property type="term" value="P:tetrahydrofolate biosynthetic process"/>
    <property type="evidence" value="ECO:0007669"/>
    <property type="project" value="UniProtKB-UniPathway"/>
</dbReference>
<comment type="pathway">
    <text evidence="1">Cofactor biosynthesis; tetrahydrofolate biosynthesis; 2-amino-4-hydroxy-6-hydroxymethyl-7,8-dihydropteridine diphosphate from 7,8-dihydroneopterin triphosphate: step 4/4.</text>
</comment>
<keyword evidence="5" id="KW-0808">Transferase</keyword>
<dbReference type="Proteomes" id="UP000288293">
    <property type="component" value="Unassembled WGS sequence"/>
</dbReference>
<name>A0A432W862_9GAMM</name>
<evidence type="ECO:0000256" key="11">
    <source>
        <dbReference type="ARBA" id="ARBA00029766"/>
    </source>
</evidence>
<dbReference type="GO" id="GO:0046656">
    <property type="term" value="P:folic acid biosynthetic process"/>
    <property type="evidence" value="ECO:0007669"/>
    <property type="project" value="UniProtKB-KW"/>
</dbReference>
<keyword evidence="7 14" id="KW-0418">Kinase</keyword>
<reference evidence="14 15" key="1">
    <citation type="journal article" date="2011" name="Front. Microbiol.">
        <title>Genomic signatures of strain selection and enhancement in Bacillus atrophaeus var. globigii, a historical biowarfare simulant.</title>
        <authorList>
            <person name="Gibbons H.S."/>
            <person name="Broomall S.M."/>
            <person name="McNew L.A."/>
            <person name="Daligault H."/>
            <person name="Chapman C."/>
            <person name="Bruce D."/>
            <person name="Karavis M."/>
            <person name="Krepps M."/>
            <person name="McGregor P.A."/>
            <person name="Hong C."/>
            <person name="Park K.H."/>
            <person name="Akmal A."/>
            <person name="Feldman A."/>
            <person name="Lin J.S."/>
            <person name="Chang W.E."/>
            <person name="Higgs B.W."/>
            <person name="Demirev P."/>
            <person name="Lindquist J."/>
            <person name="Liem A."/>
            <person name="Fochler E."/>
            <person name="Read T.D."/>
            <person name="Tapia R."/>
            <person name="Johnson S."/>
            <person name="Bishop-Lilly K.A."/>
            <person name="Detter C."/>
            <person name="Han C."/>
            <person name="Sozhamannan S."/>
            <person name="Rosenzweig C.N."/>
            <person name="Skowronski E.W."/>
        </authorList>
    </citation>
    <scope>NUCLEOTIDE SEQUENCE [LARGE SCALE GENOMIC DNA]</scope>
    <source>
        <strain evidence="14 15">MLST1</strain>
    </source>
</reference>
<evidence type="ECO:0000259" key="13">
    <source>
        <dbReference type="Pfam" id="PF01288"/>
    </source>
</evidence>
<protein>
    <recommendedName>
        <fullName evidence="4">2-amino-4-hydroxy-6-hydroxymethyldihydropteridine pyrophosphokinase</fullName>
        <ecNumber evidence="3">2.7.6.3</ecNumber>
    </recommendedName>
    <alternativeName>
        <fullName evidence="11">6-hydroxymethyl-7,8-dihydropterin pyrophosphokinase</fullName>
    </alternativeName>
    <alternativeName>
        <fullName evidence="12">7,8-dihydro-6-hydroxymethylpterin-pyrophosphokinase</fullName>
    </alternativeName>
</protein>
<evidence type="ECO:0000313" key="15">
    <source>
        <dbReference type="Proteomes" id="UP000288293"/>
    </source>
</evidence>
<keyword evidence="6" id="KW-0547">Nucleotide-binding</keyword>
<evidence type="ECO:0000256" key="8">
    <source>
        <dbReference type="ARBA" id="ARBA00022840"/>
    </source>
</evidence>
<evidence type="ECO:0000256" key="7">
    <source>
        <dbReference type="ARBA" id="ARBA00022777"/>
    </source>
</evidence>
<evidence type="ECO:0000256" key="12">
    <source>
        <dbReference type="ARBA" id="ARBA00033413"/>
    </source>
</evidence>
<evidence type="ECO:0000256" key="6">
    <source>
        <dbReference type="ARBA" id="ARBA00022741"/>
    </source>
</evidence>
<dbReference type="NCBIfam" id="TIGR01498">
    <property type="entry name" value="folK"/>
    <property type="match status" value="1"/>
</dbReference>
<evidence type="ECO:0000256" key="9">
    <source>
        <dbReference type="ARBA" id="ARBA00022909"/>
    </source>
</evidence>
<dbReference type="EMBL" id="PIPL01000001">
    <property type="protein sequence ID" value="RUO26146.1"/>
    <property type="molecule type" value="Genomic_DNA"/>
</dbReference>
<dbReference type="InterPro" id="IPR035907">
    <property type="entry name" value="Hppk_sf"/>
</dbReference>
<dbReference type="InterPro" id="IPR000550">
    <property type="entry name" value="Hppk"/>
</dbReference>
<evidence type="ECO:0000256" key="3">
    <source>
        <dbReference type="ARBA" id="ARBA00013253"/>
    </source>
</evidence>
<dbReference type="Gene3D" id="3.30.70.560">
    <property type="entry name" value="7,8-Dihydro-6-hydroxymethylpterin-pyrophosphokinase HPPK"/>
    <property type="match status" value="1"/>
</dbReference>
<dbReference type="EC" id="2.7.6.3" evidence="3"/>
<evidence type="ECO:0000256" key="1">
    <source>
        <dbReference type="ARBA" id="ARBA00005051"/>
    </source>
</evidence>
<dbReference type="GO" id="GO:0005524">
    <property type="term" value="F:ATP binding"/>
    <property type="evidence" value="ECO:0007669"/>
    <property type="project" value="UniProtKB-KW"/>
</dbReference>
<gene>
    <name evidence="14" type="primary">folK</name>
    <name evidence="14" type="ORF">CWE09_05335</name>
</gene>
<comment type="caution">
    <text evidence="14">The sequence shown here is derived from an EMBL/GenBank/DDBJ whole genome shotgun (WGS) entry which is preliminary data.</text>
</comment>
<dbReference type="UniPathway" id="UPA00077">
    <property type="reaction ID" value="UER00155"/>
</dbReference>
<keyword evidence="8" id="KW-0067">ATP-binding</keyword>
<dbReference type="PANTHER" id="PTHR43071:SF1">
    <property type="entry name" value="2-AMINO-4-HYDROXY-6-HYDROXYMETHYLDIHYDROPTERIDINE PYROPHOSPHOKINASE"/>
    <property type="match status" value="1"/>
</dbReference>
<feature type="domain" description="7,8-dihydro-6-hydroxymethylpterin-pyrophosphokinase" evidence="13">
    <location>
        <begin position="8"/>
        <end position="105"/>
    </location>
</feature>
<evidence type="ECO:0000256" key="10">
    <source>
        <dbReference type="ARBA" id="ARBA00029409"/>
    </source>
</evidence>
<sequence>MNHPCYYYLGLGSNLLPASNIARALNLLQAQFAQLLVWPVIETVPADIETNHHFYNTLVIISSNLPPKQLKQTLNDMEKRLGRDRSDPASSEKDRTIDIDILAQQSELNFAITEQFTEPYVRQVLTAGSKPNGQCREISIEGQSLQNEASTLIDGHKLHNSFIIEDGISVLFERFRELSQVKVTDLAK</sequence>
<proteinExistence type="inferred from homology"/>
<dbReference type="Pfam" id="PF01288">
    <property type="entry name" value="HPPK"/>
    <property type="match status" value="1"/>
</dbReference>
<comment type="similarity">
    <text evidence="2">Belongs to the HPPK family.</text>
</comment>
<dbReference type="OrthoDB" id="582926at2"/>
<evidence type="ECO:0000256" key="2">
    <source>
        <dbReference type="ARBA" id="ARBA00005810"/>
    </source>
</evidence>
<dbReference type="GO" id="GO:0003848">
    <property type="term" value="F:2-amino-4-hydroxy-6-hydroxymethyldihydropteridine diphosphokinase activity"/>
    <property type="evidence" value="ECO:0007669"/>
    <property type="project" value="UniProtKB-EC"/>
</dbReference>